<dbReference type="AlphaFoldDB" id="Q4RB89"/>
<reference evidence="2" key="2">
    <citation type="submission" date="2004-02" db="EMBL/GenBank/DDBJ databases">
        <authorList>
            <consortium name="Genoscope"/>
            <consortium name="Whitehead Institute Centre for Genome Research"/>
        </authorList>
    </citation>
    <scope>NUCLEOTIDE SEQUENCE</scope>
</reference>
<protein>
    <submittedName>
        <fullName evidence="2">(spotted green pufferfish) hypothetical protein</fullName>
    </submittedName>
</protein>
<dbReference type="Gene3D" id="1.20.58.60">
    <property type="match status" value="1"/>
</dbReference>
<dbReference type="OrthoDB" id="10057795at2759"/>
<evidence type="ECO:0000313" key="2">
    <source>
        <dbReference type="EMBL" id="CAG14344.1"/>
    </source>
</evidence>
<feature type="non-terminal residue" evidence="2">
    <location>
        <position position="1"/>
    </location>
</feature>
<proteinExistence type="predicted"/>
<organism evidence="2">
    <name type="scientific">Tetraodon nigroviridis</name>
    <name type="common">Spotted green pufferfish</name>
    <name type="synonym">Chelonodon nigroviridis</name>
    <dbReference type="NCBI Taxonomy" id="99883"/>
    <lineage>
        <taxon>Eukaryota</taxon>
        <taxon>Metazoa</taxon>
        <taxon>Chordata</taxon>
        <taxon>Craniata</taxon>
        <taxon>Vertebrata</taxon>
        <taxon>Euteleostomi</taxon>
        <taxon>Actinopterygii</taxon>
        <taxon>Neopterygii</taxon>
        <taxon>Teleostei</taxon>
        <taxon>Neoteleostei</taxon>
        <taxon>Acanthomorphata</taxon>
        <taxon>Eupercaria</taxon>
        <taxon>Tetraodontiformes</taxon>
        <taxon>Tetradontoidea</taxon>
        <taxon>Tetraodontidae</taxon>
        <taxon>Tetraodon</taxon>
    </lineage>
</organism>
<accession>Q4RB89</accession>
<dbReference type="SUPFAM" id="SSF46966">
    <property type="entry name" value="Spectrin repeat"/>
    <property type="match status" value="1"/>
</dbReference>
<name>Q4RB89_TETNG</name>
<reference evidence="2" key="1">
    <citation type="journal article" date="2004" name="Nature">
        <title>Genome duplication in the teleost fish Tetraodon nigroviridis reveals the early vertebrate proto-karyotype.</title>
        <authorList>
            <person name="Jaillon O."/>
            <person name="Aury J.-M."/>
            <person name="Brunet F."/>
            <person name="Petit J.-L."/>
            <person name="Stange-Thomann N."/>
            <person name="Mauceli E."/>
            <person name="Bouneau L."/>
            <person name="Fischer C."/>
            <person name="Ozouf-Costaz C."/>
            <person name="Bernot A."/>
            <person name="Nicaud S."/>
            <person name="Jaffe D."/>
            <person name="Fisher S."/>
            <person name="Lutfalla G."/>
            <person name="Dossat C."/>
            <person name="Segurens B."/>
            <person name="Dasilva C."/>
            <person name="Salanoubat M."/>
            <person name="Levy M."/>
            <person name="Boudet N."/>
            <person name="Castellano S."/>
            <person name="Anthouard V."/>
            <person name="Jubin C."/>
            <person name="Castelli V."/>
            <person name="Katinka M."/>
            <person name="Vacherie B."/>
            <person name="Biemont C."/>
            <person name="Skalli Z."/>
            <person name="Cattolico L."/>
            <person name="Poulain J."/>
            <person name="De Berardinis V."/>
            <person name="Cruaud C."/>
            <person name="Duprat S."/>
            <person name="Brottier P."/>
            <person name="Coutanceau J.-P."/>
            <person name="Gouzy J."/>
            <person name="Parra G."/>
            <person name="Lardier G."/>
            <person name="Chapple C."/>
            <person name="McKernan K.J."/>
            <person name="McEwan P."/>
            <person name="Bosak S."/>
            <person name="Kellis M."/>
            <person name="Volff J.-N."/>
            <person name="Guigo R."/>
            <person name="Zody M.C."/>
            <person name="Mesirov J."/>
            <person name="Lindblad-Toh K."/>
            <person name="Birren B."/>
            <person name="Nusbaum C."/>
            <person name="Kahn D."/>
            <person name="Robinson-Rechavi M."/>
            <person name="Laudet V."/>
            <person name="Schachter V."/>
            <person name="Quetier F."/>
            <person name="Saurin W."/>
            <person name="Scarpelli C."/>
            <person name="Wincker P."/>
            <person name="Lander E.S."/>
            <person name="Weissenbach J."/>
            <person name="Roest Crollius H."/>
        </authorList>
    </citation>
    <scope>NUCLEOTIDE SEQUENCE [LARGE SCALE GENOMIC DNA]</scope>
</reference>
<gene>
    <name evidence="2" type="ORF">GSTENG00036524001</name>
</gene>
<comment type="caution">
    <text evidence="2">The sequence shown here is derived from an EMBL/GenBank/DDBJ whole genome shotgun (WGS) entry which is preliminary data.</text>
</comment>
<evidence type="ECO:0000256" key="1">
    <source>
        <dbReference type="SAM" id="MobiDB-lite"/>
    </source>
</evidence>
<sequence length="78" mass="8688">NVQTEAAAPSPRPETPGTPTEMEVDMEGSLLEVDLDGYQSTLEEVLTWLLSAEDALQMQEEVSDDVEEVKDQFHTHEV</sequence>
<feature type="non-terminal residue" evidence="2">
    <location>
        <position position="78"/>
    </location>
</feature>
<dbReference type="KEGG" id="tng:GSTEN00036524G001"/>
<dbReference type="EMBL" id="CAAE01021981">
    <property type="protein sequence ID" value="CAG14344.1"/>
    <property type="molecule type" value="Genomic_DNA"/>
</dbReference>
<feature type="region of interest" description="Disordered" evidence="1">
    <location>
        <begin position="1"/>
        <end position="22"/>
    </location>
</feature>